<dbReference type="EMBL" id="CP036267">
    <property type="protein sequence ID" value="QDT33094.1"/>
    <property type="molecule type" value="Genomic_DNA"/>
</dbReference>
<reference evidence="3 4" key="1">
    <citation type="submission" date="2019-02" db="EMBL/GenBank/DDBJ databases">
        <title>Deep-cultivation of Planctomycetes and their phenomic and genomic characterization uncovers novel biology.</title>
        <authorList>
            <person name="Wiegand S."/>
            <person name="Jogler M."/>
            <person name="Boedeker C."/>
            <person name="Pinto D."/>
            <person name="Vollmers J."/>
            <person name="Rivas-Marin E."/>
            <person name="Kohn T."/>
            <person name="Peeters S.H."/>
            <person name="Heuer A."/>
            <person name="Rast P."/>
            <person name="Oberbeckmann S."/>
            <person name="Bunk B."/>
            <person name="Jeske O."/>
            <person name="Meyerdierks A."/>
            <person name="Storesund J.E."/>
            <person name="Kallscheuer N."/>
            <person name="Luecker S."/>
            <person name="Lage O.M."/>
            <person name="Pohl T."/>
            <person name="Merkel B.J."/>
            <person name="Hornburger P."/>
            <person name="Mueller R.-W."/>
            <person name="Bruemmer F."/>
            <person name="Labrenz M."/>
            <person name="Spormann A.M."/>
            <person name="Op den Camp H."/>
            <person name="Overmann J."/>
            <person name="Amann R."/>
            <person name="Jetten M.S.M."/>
            <person name="Mascher T."/>
            <person name="Medema M.H."/>
            <person name="Devos D.P."/>
            <person name="Kaster A.-K."/>
            <person name="Ovreas L."/>
            <person name="Rohde M."/>
            <person name="Galperin M.Y."/>
            <person name="Jogler C."/>
        </authorList>
    </citation>
    <scope>NUCLEOTIDE SEQUENCE [LARGE SCALE GENOMIC DNA]</scope>
    <source>
        <strain evidence="3 4">Mal48</strain>
    </source>
</reference>
<evidence type="ECO:0000313" key="4">
    <source>
        <dbReference type="Proteomes" id="UP000315724"/>
    </source>
</evidence>
<dbReference type="PANTHER" id="PTHR37947:SF1">
    <property type="entry name" value="BLL2462 PROTEIN"/>
    <property type="match status" value="1"/>
</dbReference>
<accession>A0A517QNC5</accession>
<keyword evidence="4" id="KW-1185">Reference proteome</keyword>
<keyword evidence="2" id="KW-0472">Membrane</keyword>
<dbReference type="InterPro" id="IPR029062">
    <property type="entry name" value="Class_I_gatase-like"/>
</dbReference>
<feature type="region of interest" description="Disordered" evidence="1">
    <location>
        <begin position="358"/>
        <end position="395"/>
    </location>
</feature>
<dbReference type="Gene3D" id="3.40.50.880">
    <property type="match status" value="1"/>
</dbReference>
<feature type="transmembrane region" description="Helical" evidence="2">
    <location>
        <begin position="42"/>
        <end position="65"/>
    </location>
</feature>
<dbReference type="Gene3D" id="3.40.50.410">
    <property type="entry name" value="von Willebrand factor, type A domain"/>
    <property type="match status" value="1"/>
</dbReference>
<organism evidence="3 4">
    <name type="scientific">Thalassoglobus polymorphus</name>
    <dbReference type="NCBI Taxonomy" id="2527994"/>
    <lineage>
        <taxon>Bacteria</taxon>
        <taxon>Pseudomonadati</taxon>
        <taxon>Planctomycetota</taxon>
        <taxon>Planctomycetia</taxon>
        <taxon>Planctomycetales</taxon>
        <taxon>Planctomycetaceae</taxon>
        <taxon>Thalassoglobus</taxon>
    </lineage>
</organism>
<dbReference type="KEGG" id="tpol:Mal48_23460"/>
<proteinExistence type="predicted"/>
<evidence type="ECO:0008006" key="5">
    <source>
        <dbReference type="Google" id="ProtNLM"/>
    </source>
</evidence>
<dbReference type="InterPro" id="IPR036465">
    <property type="entry name" value="vWFA_dom_sf"/>
</dbReference>
<sequence>MSLSFEPLLAPVAWVTLAIMSIGLWSWYVWKRPSTCPLPIWSIISFLGALGIILVLTVLLNPIWLEALPPPAGKPLLTILVDQSESMLTVDGEVNSTRFSDANRLVEAVAKKLKTTFDIRIQRFADEVRPTTVEELEGFTPSGSRTNLSAPILDSLVSDRPQGQAILLISDGVHNASGDANQVLEAASLSRSWDAPIYATTIGGQTTVRDIEVHVPRSQELVFVGQSVPITVEIDQHGLIGDRVTVVLESDGEVISNREVRIEPRTTTPVSYLITPEEVGLFQYQVKVKSLPGEATTANNSTTFQVRVVDEPVKALVLEGKPYWDAKFLLRMLTDDPSLELDCLVRITSDRSLWRRLELKEDEDSPPPNEKTTTTEQAGQAEQKSSPMNRVFERTETTELVTDEKSILLNLEKLRDYQILFLGREAETYLSDEAIENIRTWLSENGGSLVCYRGSPVAEPNRQLSRLLPLRWGRRAGQDESRFRVQVTERGDDLSWLRLGGGDTLSKLPSLSTTSTTESIKPLAVVLGRGDQSTTTPVLTYQPYGTGKVVVIEGAGMWRWAFLSPEYQEHDPVYGTLWQSLIRWVLSSGGLLPGEKVSLQMDRVTYTEGEAVSAVVLKREDGDSTPMPNVELRNENGELLQSAQPIPVGSEPGVYQVFLGKPESGHYELTMTGDPESLPGTRKVSFDVRPDMREKLETAARPDLMNRIAELSDGMVVKAEDLGDLGEKFKQHLQESRPVQYRRVSAWDRWWVLCGILVIWSCSWGLRRSSGLV</sequence>
<dbReference type="OrthoDB" id="221349at2"/>
<evidence type="ECO:0000256" key="1">
    <source>
        <dbReference type="SAM" id="MobiDB-lite"/>
    </source>
</evidence>
<protein>
    <recommendedName>
        <fullName evidence="5">VWFA domain-containing protein</fullName>
    </recommendedName>
</protein>
<evidence type="ECO:0000313" key="3">
    <source>
        <dbReference type="EMBL" id="QDT33094.1"/>
    </source>
</evidence>
<dbReference type="RefSeq" id="WP_145198872.1">
    <property type="nucleotide sequence ID" value="NZ_CP036267.1"/>
</dbReference>
<dbReference type="PANTHER" id="PTHR37947">
    <property type="entry name" value="BLL2462 PROTEIN"/>
    <property type="match status" value="1"/>
</dbReference>
<dbReference type="AlphaFoldDB" id="A0A517QNC5"/>
<name>A0A517QNC5_9PLAN</name>
<gene>
    <name evidence="3" type="ORF">Mal48_23460</name>
</gene>
<keyword evidence="2" id="KW-1133">Transmembrane helix</keyword>
<keyword evidence="2" id="KW-0812">Transmembrane</keyword>
<dbReference type="SUPFAM" id="SSF53300">
    <property type="entry name" value="vWA-like"/>
    <property type="match status" value="1"/>
</dbReference>
<dbReference type="Proteomes" id="UP000315724">
    <property type="component" value="Chromosome"/>
</dbReference>
<feature type="compositionally biased region" description="Low complexity" evidence="1">
    <location>
        <begin position="370"/>
        <end position="384"/>
    </location>
</feature>
<feature type="transmembrane region" description="Helical" evidence="2">
    <location>
        <begin position="12"/>
        <end position="30"/>
    </location>
</feature>
<evidence type="ECO:0000256" key="2">
    <source>
        <dbReference type="SAM" id="Phobius"/>
    </source>
</evidence>
<dbReference type="SUPFAM" id="SSF52317">
    <property type="entry name" value="Class I glutamine amidotransferase-like"/>
    <property type="match status" value="1"/>
</dbReference>